<dbReference type="Proteomes" id="UP001141659">
    <property type="component" value="Unassembled WGS sequence"/>
</dbReference>
<dbReference type="SUPFAM" id="SSF47384">
    <property type="entry name" value="Homodimeric domain of signal transducing histidine kinase"/>
    <property type="match status" value="1"/>
</dbReference>
<comment type="subcellular location">
    <subcellularLocation>
        <location evidence="2">Cell membrane</location>
    </subcellularLocation>
</comment>
<dbReference type="PANTHER" id="PTHR45436">
    <property type="entry name" value="SENSOR HISTIDINE KINASE YKOH"/>
    <property type="match status" value="1"/>
</dbReference>
<dbReference type="InterPro" id="IPR050428">
    <property type="entry name" value="TCS_sensor_his_kinase"/>
</dbReference>
<evidence type="ECO:0000256" key="4">
    <source>
        <dbReference type="ARBA" id="ARBA00022553"/>
    </source>
</evidence>
<feature type="transmembrane region" description="Helical" evidence="12">
    <location>
        <begin position="15"/>
        <end position="37"/>
    </location>
</feature>
<evidence type="ECO:0000313" key="15">
    <source>
        <dbReference type="EMBL" id="MCV7390464.1"/>
    </source>
</evidence>
<dbReference type="PROSITE" id="PS50885">
    <property type="entry name" value="HAMP"/>
    <property type="match status" value="1"/>
</dbReference>
<evidence type="ECO:0000313" key="16">
    <source>
        <dbReference type="Proteomes" id="UP001141659"/>
    </source>
</evidence>
<evidence type="ECO:0000256" key="11">
    <source>
        <dbReference type="SAM" id="Coils"/>
    </source>
</evidence>
<dbReference type="SUPFAM" id="SSF158472">
    <property type="entry name" value="HAMP domain-like"/>
    <property type="match status" value="1"/>
</dbReference>
<feature type="transmembrane region" description="Helical" evidence="12">
    <location>
        <begin position="70"/>
        <end position="92"/>
    </location>
</feature>
<dbReference type="SUPFAM" id="SSF55874">
    <property type="entry name" value="ATPase domain of HSP90 chaperone/DNA topoisomerase II/histidine kinase"/>
    <property type="match status" value="1"/>
</dbReference>
<dbReference type="CDD" id="cd06225">
    <property type="entry name" value="HAMP"/>
    <property type="match status" value="1"/>
</dbReference>
<dbReference type="SMART" id="SM00387">
    <property type="entry name" value="HATPase_c"/>
    <property type="match status" value="1"/>
</dbReference>
<evidence type="ECO:0000256" key="12">
    <source>
        <dbReference type="SAM" id="Phobius"/>
    </source>
</evidence>
<dbReference type="Gene3D" id="6.10.340.10">
    <property type="match status" value="1"/>
</dbReference>
<reference evidence="15" key="2">
    <citation type="journal article" date="2022" name="BMC Genomics">
        <title>Comparative genome analysis of mycobacteria focusing on tRNA and non-coding RNA.</title>
        <authorList>
            <person name="Behra P.R.K."/>
            <person name="Pettersson B.M.F."/>
            <person name="Ramesh M."/>
            <person name="Das S."/>
            <person name="Dasgupta S."/>
            <person name="Kirsebom L.A."/>
        </authorList>
    </citation>
    <scope>NUCLEOTIDE SEQUENCE</scope>
    <source>
        <strain evidence="15">DSM 44242</strain>
    </source>
</reference>
<dbReference type="Pfam" id="PF02518">
    <property type="entry name" value="HATPase_c"/>
    <property type="match status" value="1"/>
</dbReference>
<dbReference type="AlphaFoldDB" id="A0AAW5T4U3"/>
<comment type="caution">
    <text evidence="15">The sequence shown here is derived from an EMBL/GenBank/DDBJ whole genome shotgun (WGS) entry which is preliminary data.</text>
</comment>
<gene>
    <name evidence="15" type="ORF">H5P34_20585</name>
</gene>
<dbReference type="GO" id="GO:0005886">
    <property type="term" value="C:plasma membrane"/>
    <property type="evidence" value="ECO:0007669"/>
    <property type="project" value="UniProtKB-SubCell"/>
</dbReference>
<protein>
    <recommendedName>
        <fullName evidence="3">histidine kinase</fullName>
        <ecNumber evidence="3">2.7.13.3</ecNumber>
    </recommendedName>
</protein>
<keyword evidence="7 15" id="KW-0418">Kinase</keyword>
<keyword evidence="11" id="KW-0175">Coiled coil</keyword>
<feature type="coiled-coil region" evidence="11">
    <location>
        <begin position="125"/>
        <end position="159"/>
    </location>
</feature>
<keyword evidence="9" id="KW-0902">Two-component regulatory system</keyword>
<feature type="domain" description="Histidine kinase" evidence="13">
    <location>
        <begin position="155"/>
        <end position="367"/>
    </location>
</feature>
<dbReference type="SMART" id="SM00304">
    <property type="entry name" value="HAMP"/>
    <property type="match status" value="1"/>
</dbReference>
<organism evidence="15 16">
    <name type="scientific">Mycolicibacterium porcinum</name>
    <dbReference type="NCBI Taxonomy" id="39693"/>
    <lineage>
        <taxon>Bacteria</taxon>
        <taxon>Bacillati</taxon>
        <taxon>Actinomycetota</taxon>
        <taxon>Actinomycetes</taxon>
        <taxon>Mycobacteriales</taxon>
        <taxon>Mycobacteriaceae</taxon>
        <taxon>Mycolicibacterium</taxon>
    </lineage>
</organism>
<evidence type="ECO:0000256" key="8">
    <source>
        <dbReference type="ARBA" id="ARBA00022989"/>
    </source>
</evidence>
<dbReference type="PRINTS" id="PR00344">
    <property type="entry name" value="BCTRLSENSOR"/>
</dbReference>
<keyword evidence="8 12" id="KW-1133">Transmembrane helix</keyword>
<dbReference type="Gene3D" id="1.10.287.130">
    <property type="match status" value="1"/>
</dbReference>
<dbReference type="GO" id="GO:0000155">
    <property type="term" value="F:phosphorelay sensor kinase activity"/>
    <property type="evidence" value="ECO:0007669"/>
    <property type="project" value="InterPro"/>
</dbReference>
<dbReference type="InterPro" id="IPR036097">
    <property type="entry name" value="HisK_dim/P_sf"/>
</dbReference>
<evidence type="ECO:0000256" key="3">
    <source>
        <dbReference type="ARBA" id="ARBA00012438"/>
    </source>
</evidence>
<evidence type="ECO:0000256" key="9">
    <source>
        <dbReference type="ARBA" id="ARBA00023012"/>
    </source>
</evidence>
<evidence type="ECO:0000256" key="2">
    <source>
        <dbReference type="ARBA" id="ARBA00004236"/>
    </source>
</evidence>
<dbReference type="InterPro" id="IPR005467">
    <property type="entry name" value="His_kinase_dom"/>
</dbReference>
<keyword evidence="4" id="KW-0597">Phosphoprotein</keyword>
<dbReference type="InterPro" id="IPR003660">
    <property type="entry name" value="HAMP_dom"/>
</dbReference>
<dbReference type="RefSeq" id="WP_036446737.1">
    <property type="nucleotide sequence ID" value="NZ_JACKVC010000018.1"/>
</dbReference>
<comment type="catalytic activity">
    <reaction evidence="1">
        <text>ATP + protein L-histidine = ADP + protein N-phospho-L-histidine.</text>
        <dbReference type="EC" id="2.7.13.3"/>
    </reaction>
</comment>
<evidence type="ECO:0000259" key="14">
    <source>
        <dbReference type="PROSITE" id="PS50885"/>
    </source>
</evidence>
<reference evidence="15" key="1">
    <citation type="submission" date="2020-07" db="EMBL/GenBank/DDBJ databases">
        <authorList>
            <person name="Pettersson B.M.F."/>
            <person name="Behra P.R.K."/>
            <person name="Ramesh M."/>
            <person name="Das S."/>
            <person name="Dasgupta S."/>
            <person name="Kirsebom L.A."/>
        </authorList>
    </citation>
    <scope>NUCLEOTIDE SEQUENCE</scope>
    <source>
        <strain evidence="15">DSM 44242</strain>
    </source>
</reference>
<dbReference type="InterPro" id="IPR036890">
    <property type="entry name" value="HATPase_C_sf"/>
</dbReference>
<evidence type="ECO:0000256" key="6">
    <source>
        <dbReference type="ARBA" id="ARBA00022692"/>
    </source>
</evidence>
<dbReference type="EC" id="2.7.13.3" evidence="3"/>
<keyword evidence="10 12" id="KW-0472">Membrane</keyword>
<evidence type="ECO:0000256" key="7">
    <source>
        <dbReference type="ARBA" id="ARBA00022777"/>
    </source>
</evidence>
<evidence type="ECO:0000259" key="13">
    <source>
        <dbReference type="PROSITE" id="PS50109"/>
    </source>
</evidence>
<dbReference type="Pfam" id="PF00672">
    <property type="entry name" value="HAMP"/>
    <property type="match status" value="1"/>
</dbReference>
<keyword evidence="6 12" id="KW-0812">Transmembrane</keyword>
<name>A0AAW5T4U3_9MYCO</name>
<proteinExistence type="predicted"/>
<evidence type="ECO:0000256" key="10">
    <source>
        <dbReference type="ARBA" id="ARBA00023136"/>
    </source>
</evidence>
<dbReference type="InterPro" id="IPR003594">
    <property type="entry name" value="HATPase_dom"/>
</dbReference>
<dbReference type="CDD" id="cd00082">
    <property type="entry name" value="HisKA"/>
    <property type="match status" value="1"/>
</dbReference>
<feature type="domain" description="HAMP" evidence="14">
    <location>
        <begin position="94"/>
        <end position="147"/>
    </location>
</feature>
<dbReference type="Gene3D" id="3.30.565.10">
    <property type="entry name" value="Histidine kinase-like ATPase, C-terminal domain"/>
    <property type="match status" value="1"/>
</dbReference>
<dbReference type="PROSITE" id="PS50109">
    <property type="entry name" value="HIS_KIN"/>
    <property type="match status" value="1"/>
</dbReference>
<dbReference type="InterPro" id="IPR004358">
    <property type="entry name" value="Sig_transdc_His_kin-like_C"/>
</dbReference>
<sequence length="375" mass="40878">MDRAPGLSLRLKLTLSYAGFLMLAGALLLAAVWVFLLRYVPDRMMIIPGSTDIAFPNDVFPIRSRLLHVFAPRAAAVMALLLVFGLVGGWLLSGRMLAPLTRITAATRLASKGSLSHRIRLSGRRDELRELADAFDTMLEQLEAHVAEQQRFAANASHELRTPLAITQTLLDVARQDRERDTDELLDRLHTVNARAIELTEALLLLSRADRRSFTQEPVDLSLIAEEATETLLPLAEKHGVVVETSGDVASTTGSAALLLQMTTNLVHNAIVHNQPPHGTVWVTTSVQADNVVLRVENTGEKLPPPMVSTLVEPFQRGSERARTSHDGVGLGLAIVNSIIQAHHGTLTLTPRPAGGLCVTARLPVDNRPAVHTRQ</sequence>
<dbReference type="SMART" id="SM00388">
    <property type="entry name" value="HisKA"/>
    <property type="match status" value="1"/>
</dbReference>
<evidence type="ECO:0000256" key="1">
    <source>
        <dbReference type="ARBA" id="ARBA00000085"/>
    </source>
</evidence>
<evidence type="ECO:0000256" key="5">
    <source>
        <dbReference type="ARBA" id="ARBA00022679"/>
    </source>
</evidence>
<keyword evidence="5" id="KW-0808">Transferase</keyword>
<accession>A0AAW5T4U3</accession>
<dbReference type="EMBL" id="JACKVC010000018">
    <property type="protein sequence ID" value="MCV7390464.1"/>
    <property type="molecule type" value="Genomic_DNA"/>
</dbReference>
<dbReference type="PANTHER" id="PTHR45436:SF5">
    <property type="entry name" value="SENSOR HISTIDINE KINASE TRCS"/>
    <property type="match status" value="1"/>
</dbReference>
<dbReference type="Pfam" id="PF00512">
    <property type="entry name" value="HisKA"/>
    <property type="match status" value="1"/>
</dbReference>
<dbReference type="InterPro" id="IPR003661">
    <property type="entry name" value="HisK_dim/P_dom"/>
</dbReference>